<dbReference type="Gene3D" id="2.60.120.330">
    <property type="entry name" value="B-lactam Antibiotic, Isopenicillin N Synthase, Chain"/>
    <property type="match status" value="1"/>
</dbReference>
<dbReference type="STRING" id="4232.A0A251VQD9"/>
<feature type="domain" description="Isopenicillin N synthase-like Fe(2+) 2OG dioxygenase" evidence="3">
    <location>
        <begin position="147"/>
        <end position="243"/>
    </location>
</feature>
<feature type="domain" description="Non-haem dioxygenase N-terminal" evidence="4">
    <location>
        <begin position="6"/>
        <end position="75"/>
    </location>
</feature>
<evidence type="ECO:0000256" key="2">
    <source>
        <dbReference type="ARBA" id="ARBA00023004"/>
    </source>
</evidence>
<gene>
    <name evidence="6" type="ORF">HannXRQ_Chr01g0022391</name>
    <name evidence="5" type="ORF">HanXRQr2_Chr03g0114021</name>
</gene>
<dbReference type="AlphaFoldDB" id="A0A251VQD9"/>
<dbReference type="GO" id="GO:0016706">
    <property type="term" value="F:2-oxoglutarate-dependent dioxygenase activity"/>
    <property type="evidence" value="ECO:0000318"/>
    <property type="project" value="GO_Central"/>
</dbReference>
<dbReference type="InterPro" id="IPR050231">
    <property type="entry name" value="Iron_ascorbate_oxido_reductase"/>
</dbReference>
<evidence type="ECO:0000259" key="4">
    <source>
        <dbReference type="Pfam" id="PF14226"/>
    </source>
</evidence>
<sequence length="313" mass="35535">MARVGVPVIDMQKVEGSSGEIVKAFEEWGCFRMVNHGVPSQLMADMKAVTSSLFDLPEKIQDWTANTKHGMRYIKRGVINPFCEGLSISNILSVDNLCDNLVVSTHQREIIHKYTKAIHDLARLLGRKLMKGHGLIGDLFDGWCCELRMIKYHFCQESVGLSGTDLHSDHTFLTILLDDENLNGLLVVDKYSGEFVTIDHVPDTLVVNAGDIGKIWSNGRYCNVLHKVRCLEPKVCYSIAFLCLDQPIQRWKHHQNWLTRITLVFMFPLIIRNTSKFEHQSEQSSVVPLTCLASTPLHKLNYMYVSVCLLLMS</sequence>
<dbReference type="InterPro" id="IPR026992">
    <property type="entry name" value="DIOX_N"/>
</dbReference>
<dbReference type="EMBL" id="CM007890">
    <property type="protein sequence ID" value="OTG37765.1"/>
    <property type="molecule type" value="Genomic_DNA"/>
</dbReference>
<dbReference type="EMBL" id="MNCJ02000318">
    <property type="protein sequence ID" value="KAF5814696.1"/>
    <property type="molecule type" value="Genomic_DNA"/>
</dbReference>
<proteinExistence type="predicted"/>
<dbReference type="Pfam" id="PF14226">
    <property type="entry name" value="DIOX_N"/>
    <property type="match status" value="1"/>
</dbReference>
<keyword evidence="5" id="KW-0560">Oxidoreductase</keyword>
<dbReference type="PANTHER" id="PTHR47990">
    <property type="entry name" value="2-OXOGLUTARATE (2OG) AND FE(II)-DEPENDENT OXYGENASE SUPERFAMILY PROTEIN-RELATED"/>
    <property type="match status" value="1"/>
</dbReference>
<reference evidence="5" key="3">
    <citation type="submission" date="2020-06" db="EMBL/GenBank/DDBJ databases">
        <title>Helianthus annuus Genome sequencing and assembly Release 2.</title>
        <authorList>
            <person name="Gouzy J."/>
            <person name="Langlade N."/>
            <person name="Munos S."/>
        </authorList>
    </citation>
    <scope>NUCLEOTIDE SEQUENCE</scope>
    <source>
        <tissue evidence="5">Leaves</tissue>
    </source>
</reference>
<protein>
    <submittedName>
        <fullName evidence="5">Gibberellin 3-beta-dioxygenase</fullName>
        <ecNumber evidence="5">1.14.11.15</ecNumber>
    </submittedName>
    <submittedName>
        <fullName evidence="6">Putative oxoglutarate/iron-dependent dioxygenase</fullName>
    </submittedName>
</protein>
<dbReference type="GO" id="GO:0016707">
    <property type="term" value="F:gibberellin 3-beta-dioxygenase activity"/>
    <property type="evidence" value="ECO:0007669"/>
    <property type="project" value="UniProtKB-EC"/>
</dbReference>
<dbReference type="InterPro" id="IPR044861">
    <property type="entry name" value="IPNS-like_FE2OG_OXY"/>
</dbReference>
<evidence type="ECO:0000259" key="3">
    <source>
        <dbReference type="Pfam" id="PF03171"/>
    </source>
</evidence>
<accession>A0A251VQD9</accession>
<dbReference type="Gramene" id="mRNA:HanXRQr2_Chr03g0114021">
    <property type="protein sequence ID" value="mRNA:HanXRQr2_Chr03g0114021"/>
    <property type="gene ID" value="HanXRQr2_Chr03g0114021"/>
</dbReference>
<name>A0A251VQD9_HELAN</name>
<evidence type="ECO:0000256" key="1">
    <source>
        <dbReference type="ARBA" id="ARBA00022723"/>
    </source>
</evidence>
<keyword evidence="2" id="KW-0408">Iron</keyword>
<dbReference type="GO" id="GO:0046872">
    <property type="term" value="F:metal ion binding"/>
    <property type="evidence" value="ECO:0007669"/>
    <property type="project" value="UniProtKB-KW"/>
</dbReference>
<dbReference type="InterPro" id="IPR027443">
    <property type="entry name" value="IPNS-like_sf"/>
</dbReference>
<reference evidence="5 7" key="1">
    <citation type="journal article" date="2017" name="Nature">
        <title>The sunflower genome provides insights into oil metabolism, flowering and Asterid evolution.</title>
        <authorList>
            <person name="Badouin H."/>
            <person name="Gouzy J."/>
            <person name="Grassa C.J."/>
            <person name="Murat F."/>
            <person name="Staton S.E."/>
            <person name="Cottret L."/>
            <person name="Lelandais-Briere C."/>
            <person name="Owens G.L."/>
            <person name="Carrere S."/>
            <person name="Mayjonade B."/>
            <person name="Legrand L."/>
            <person name="Gill N."/>
            <person name="Kane N.C."/>
            <person name="Bowers J.E."/>
            <person name="Hubner S."/>
            <person name="Bellec A."/>
            <person name="Berard A."/>
            <person name="Berges H."/>
            <person name="Blanchet N."/>
            <person name="Boniface M.C."/>
            <person name="Brunel D."/>
            <person name="Catrice O."/>
            <person name="Chaidir N."/>
            <person name="Claudel C."/>
            <person name="Donnadieu C."/>
            <person name="Faraut T."/>
            <person name="Fievet G."/>
            <person name="Helmstetter N."/>
            <person name="King M."/>
            <person name="Knapp S.J."/>
            <person name="Lai Z."/>
            <person name="Le Paslier M.C."/>
            <person name="Lippi Y."/>
            <person name="Lorenzon L."/>
            <person name="Mandel J.R."/>
            <person name="Marage G."/>
            <person name="Marchand G."/>
            <person name="Marquand E."/>
            <person name="Bret-Mestries E."/>
            <person name="Morien E."/>
            <person name="Nambeesan S."/>
            <person name="Nguyen T."/>
            <person name="Pegot-Espagnet P."/>
            <person name="Pouilly N."/>
            <person name="Raftis F."/>
            <person name="Sallet E."/>
            <person name="Schiex T."/>
            <person name="Thomas J."/>
            <person name="Vandecasteele C."/>
            <person name="Vares D."/>
            <person name="Vear F."/>
            <person name="Vautrin S."/>
            <person name="Crespi M."/>
            <person name="Mangin B."/>
            <person name="Burke J.M."/>
            <person name="Salse J."/>
            <person name="Munos S."/>
            <person name="Vincourt P."/>
            <person name="Rieseberg L.H."/>
            <person name="Langlade N.B."/>
        </authorList>
    </citation>
    <scope>NUCLEOTIDE SEQUENCE [LARGE SCALE GENOMIC DNA]</scope>
    <source>
        <strain evidence="7">cv. SF193</strain>
        <tissue evidence="5">Leaves</tissue>
    </source>
</reference>
<evidence type="ECO:0000313" key="6">
    <source>
        <dbReference type="EMBL" id="OTG37765.1"/>
    </source>
</evidence>
<evidence type="ECO:0000313" key="7">
    <source>
        <dbReference type="Proteomes" id="UP000215914"/>
    </source>
</evidence>
<dbReference type="SUPFAM" id="SSF51197">
    <property type="entry name" value="Clavaminate synthase-like"/>
    <property type="match status" value="1"/>
</dbReference>
<keyword evidence="1" id="KW-0479">Metal-binding</keyword>
<dbReference type="EC" id="1.14.11.15" evidence="5"/>
<organism evidence="6 7">
    <name type="scientific">Helianthus annuus</name>
    <name type="common">Common sunflower</name>
    <dbReference type="NCBI Taxonomy" id="4232"/>
    <lineage>
        <taxon>Eukaryota</taxon>
        <taxon>Viridiplantae</taxon>
        <taxon>Streptophyta</taxon>
        <taxon>Embryophyta</taxon>
        <taxon>Tracheophyta</taxon>
        <taxon>Spermatophyta</taxon>
        <taxon>Magnoliopsida</taxon>
        <taxon>eudicotyledons</taxon>
        <taxon>Gunneridae</taxon>
        <taxon>Pentapetalae</taxon>
        <taxon>asterids</taxon>
        <taxon>campanulids</taxon>
        <taxon>Asterales</taxon>
        <taxon>Asteraceae</taxon>
        <taxon>Asteroideae</taxon>
        <taxon>Heliantheae alliance</taxon>
        <taxon>Heliantheae</taxon>
        <taxon>Helianthus</taxon>
    </lineage>
</organism>
<reference evidence="6" key="2">
    <citation type="submission" date="2017-02" db="EMBL/GenBank/DDBJ databases">
        <title>Sunflower complete genome.</title>
        <authorList>
            <person name="Langlade N."/>
            <person name="Munos S."/>
        </authorList>
    </citation>
    <scope>NUCLEOTIDE SEQUENCE [LARGE SCALE GENOMIC DNA]</scope>
    <source>
        <tissue evidence="6">Leaves</tissue>
    </source>
</reference>
<evidence type="ECO:0000313" key="5">
    <source>
        <dbReference type="EMBL" id="KAF5814696.1"/>
    </source>
</evidence>
<dbReference type="OrthoDB" id="288590at2759"/>
<keyword evidence="6" id="KW-0223">Dioxygenase</keyword>
<dbReference type="OMA" id="SPHAIED"/>
<dbReference type="Proteomes" id="UP000215914">
    <property type="component" value="Chromosome 1"/>
</dbReference>
<dbReference type="Pfam" id="PF03171">
    <property type="entry name" value="2OG-FeII_Oxy"/>
    <property type="match status" value="1"/>
</dbReference>
<dbReference type="InParanoid" id="A0A251VQD9"/>
<keyword evidence="7" id="KW-1185">Reference proteome</keyword>